<keyword evidence="3 9" id="KW-0597">Phosphoprotein</keyword>
<evidence type="ECO:0000256" key="1">
    <source>
        <dbReference type="ARBA" id="ARBA00000085"/>
    </source>
</evidence>
<feature type="modified residue" description="4-aspartylphosphate" evidence="9">
    <location>
        <position position="960"/>
    </location>
</feature>
<feature type="domain" description="Response regulatory" evidence="12">
    <location>
        <begin position="1050"/>
        <end position="1167"/>
    </location>
</feature>
<dbReference type="InterPro" id="IPR001789">
    <property type="entry name" value="Sig_transdc_resp-reg_receiver"/>
</dbReference>
<dbReference type="PROSITE" id="PS50109">
    <property type="entry name" value="HIS_KIN"/>
    <property type="match status" value="1"/>
</dbReference>
<dbReference type="CDD" id="cd00082">
    <property type="entry name" value="HisKA"/>
    <property type="match status" value="1"/>
</dbReference>
<dbReference type="Gene3D" id="3.30.450.20">
    <property type="entry name" value="PAS domain"/>
    <property type="match status" value="2"/>
</dbReference>
<dbReference type="FunFam" id="3.30.565.10:FF:000010">
    <property type="entry name" value="Sensor histidine kinase RcsC"/>
    <property type="match status" value="1"/>
</dbReference>
<dbReference type="PRINTS" id="PR00344">
    <property type="entry name" value="BCTRLSENSOR"/>
</dbReference>
<evidence type="ECO:0000256" key="3">
    <source>
        <dbReference type="ARBA" id="ARBA00022553"/>
    </source>
</evidence>
<feature type="modified residue" description="4-aspartylphosphate" evidence="9">
    <location>
        <position position="1101"/>
    </location>
</feature>
<dbReference type="OrthoDB" id="5519028at2"/>
<dbReference type="InterPro" id="IPR013656">
    <property type="entry name" value="PAS_4"/>
</dbReference>
<protein>
    <recommendedName>
        <fullName evidence="8">Virulence sensor protein BvgS</fullName>
        <ecNumber evidence="2">2.7.13.3</ecNumber>
    </recommendedName>
</protein>
<dbReference type="AlphaFoldDB" id="A0A4Y9S4C9"/>
<dbReference type="InterPro" id="IPR000700">
    <property type="entry name" value="PAS-assoc_C"/>
</dbReference>
<dbReference type="RefSeq" id="WP_135208746.1">
    <property type="nucleotide sequence ID" value="NZ_SPVF01000240.1"/>
</dbReference>
<dbReference type="InterPro" id="IPR004358">
    <property type="entry name" value="Sig_transdc_His_kin-like_C"/>
</dbReference>
<dbReference type="InterPro" id="IPR035965">
    <property type="entry name" value="PAS-like_dom_sf"/>
</dbReference>
<dbReference type="InterPro" id="IPR005467">
    <property type="entry name" value="His_kinase_dom"/>
</dbReference>
<organism evidence="14 15">
    <name type="scientific">Zemynaea arenosa</name>
    <dbReference type="NCBI Taxonomy" id="2561931"/>
    <lineage>
        <taxon>Bacteria</taxon>
        <taxon>Pseudomonadati</taxon>
        <taxon>Pseudomonadota</taxon>
        <taxon>Betaproteobacteria</taxon>
        <taxon>Burkholderiales</taxon>
        <taxon>Oxalobacteraceae</taxon>
        <taxon>Telluria group</taxon>
        <taxon>Zemynaea</taxon>
    </lineage>
</organism>
<keyword evidence="6" id="KW-0843">Virulence</keyword>
<accession>A0A4Y9S4C9</accession>
<comment type="catalytic activity">
    <reaction evidence="1">
        <text>ATP + protein L-histidine = ADP + protein N-phospho-L-histidine.</text>
        <dbReference type="EC" id="2.7.13.3"/>
    </reaction>
</comment>
<dbReference type="SUPFAM" id="SSF47384">
    <property type="entry name" value="Homodimeric domain of signal transducing histidine kinase"/>
    <property type="match status" value="1"/>
</dbReference>
<dbReference type="SMART" id="SM00387">
    <property type="entry name" value="HATPase_c"/>
    <property type="match status" value="1"/>
</dbReference>
<dbReference type="EC" id="2.7.13.3" evidence="2"/>
<evidence type="ECO:0000259" key="13">
    <source>
        <dbReference type="PROSITE" id="PS50113"/>
    </source>
</evidence>
<gene>
    <name evidence="14" type="ORF">E4L96_18790</name>
</gene>
<evidence type="ECO:0000256" key="2">
    <source>
        <dbReference type="ARBA" id="ARBA00012438"/>
    </source>
</evidence>
<dbReference type="InterPro" id="IPR003661">
    <property type="entry name" value="HisK_dim/P_dom"/>
</dbReference>
<dbReference type="EMBL" id="SPVF01000240">
    <property type="protein sequence ID" value="TFW14819.1"/>
    <property type="molecule type" value="Genomic_DNA"/>
</dbReference>
<feature type="domain" description="Response regulatory" evidence="12">
    <location>
        <begin position="910"/>
        <end position="1027"/>
    </location>
</feature>
<dbReference type="Pfam" id="PF00072">
    <property type="entry name" value="Response_reg"/>
    <property type="match status" value="2"/>
</dbReference>
<dbReference type="Gene3D" id="3.30.565.10">
    <property type="entry name" value="Histidine kinase-like ATPase, C-terminal domain"/>
    <property type="match status" value="1"/>
</dbReference>
<comment type="caution">
    <text evidence="14">The sequence shown here is derived from an EMBL/GenBank/DDBJ whole genome shotgun (WGS) entry which is preliminary data.</text>
</comment>
<evidence type="ECO:0000256" key="9">
    <source>
        <dbReference type="PROSITE-ProRule" id="PRU00169"/>
    </source>
</evidence>
<proteinExistence type="predicted"/>
<dbReference type="CDD" id="cd16922">
    <property type="entry name" value="HATPase_EvgS-ArcB-TorS-like"/>
    <property type="match status" value="1"/>
</dbReference>
<evidence type="ECO:0000256" key="10">
    <source>
        <dbReference type="SAM" id="Coils"/>
    </source>
</evidence>
<dbReference type="InterPro" id="IPR036097">
    <property type="entry name" value="HisK_dim/P_sf"/>
</dbReference>
<dbReference type="InterPro" id="IPR003594">
    <property type="entry name" value="HATPase_dom"/>
</dbReference>
<dbReference type="Pfam" id="PF00512">
    <property type="entry name" value="HisKA"/>
    <property type="match status" value="1"/>
</dbReference>
<evidence type="ECO:0000256" key="5">
    <source>
        <dbReference type="ARBA" id="ARBA00023012"/>
    </source>
</evidence>
<dbReference type="Pfam" id="PF08448">
    <property type="entry name" value="PAS_4"/>
    <property type="match status" value="1"/>
</dbReference>
<dbReference type="CDD" id="cd00130">
    <property type="entry name" value="PAS"/>
    <property type="match status" value="1"/>
</dbReference>
<dbReference type="CDD" id="cd17546">
    <property type="entry name" value="REC_hyHK_CKI1_RcsC-like"/>
    <property type="match status" value="1"/>
</dbReference>
<comment type="function">
    <text evidence="7">Member of the two-component regulatory system BvgS/BvgA. Phosphorylates BvgA via a four-step phosphorelay in response to environmental signals.</text>
</comment>
<dbReference type="InterPro" id="IPR000014">
    <property type="entry name" value="PAS"/>
</dbReference>
<evidence type="ECO:0000256" key="7">
    <source>
        <dbReference type="ARBA" id="ARBA00058004"/>
    </source>
</evidence>
<dbReference type="PROSITE" id="PS50110">
    <property type="entry name" value="RESPONSE_REGULATORY"/>
    <property type="match status" value="2"/>
</dbReference>
<dbReference type="InterPro" id="IPR036890">
    <property type="entry name" value="HATPase_C_sf"/>
</dbReference>
<dbReference type="SMART" id="SM00448">
    <property type="entry name" value="REC"/>
    <property type="match status" value="2"/>
</dbReference>
<dbReference type="Pfam" id="PF02518">
    <property type="entry name" value="HATPase_c"/>
    <property type="match status" value="1"/>
</dbReference>
<dbReference type="GO" id="GO:0000155">
    <property type="term" value="F:phosphorelay sensor kinase activity"/>
    <property type="evidence" value="ECO:0007669"/>
    <property type="project" value="InterPro"/>
</dbReference>
<reference evidence="14 15" key="1">
    <citation type="submission" date="2019-03" db="EMBL/GenBank/DDBJ databases">
        <title>Draft Genome Sequence of Massilia arenosa sp. nov., a Novel Massilia Species Isolated from a Sandy-loam Maize Soil.</title>
        <authorList>
            <person name="Raths R."/>
            <person name="Peta V."/>
            <person name="Bucking H."/>
        </authorList>
    </citation>
    <scope>NUCLEOTIDE SEQUENCE [LARGE SCALE GENOMIC DNA]</scope>
    <source>
        <strain evidence="14 15">MC02</strain>
    </source>
</reference>
<dbReference type="Gene3D" id="1.10.287.130">
    <property type="match status" value="1"/>
</dbReference>
<evidence type="ECO:0000259" key="11">
    <source>
        <dbReference type="PROSITE" id="PS50109"/>
    </source>
</evidence>
<dbReference type="SUPFAM" id="SSF55785">
    <property type="entry name" value="PYP-like sensor domain (PAS domain)"/>
    <property type="match status" value="2"/>
</dbReference>
<evidence type="ECO:0000313" key="14">
    <source>
        <dbReference type="EMBL" id="TFW14819.1"/>
    </source>
</evidence>
<dbReference type="CDD" id="cd00156">
    <property type="entry name" value="REC"/>
    <property type="match status" value="1"/>
</dbReference>
<dbReference type="Proteomes" id="UP000298438">
    <property type="component" value="Unassembled WGS sequence"/>
</dbReference>
<evidence type="ECO:0000256" key="6">
    <source>
        <dbReference type="ARBA" id="ARBA00023026"/>
    </source>
</evidence>
<dbReference type="SUPFAM" id="SSF55874">
    <property type="entry name" value="ATPase domain of HSP90 chaperone/DNA topoisomerase II/histidine kinase"/>
    <property type="match status" value="1"/>
</dbReference>
<dbReference type="Gene3D" id="3.40.50.2300">
    <property type="match status" value="2"/>
</dbReference>
<dbReference type="SMART" id="SM00091">
    <property type="entry name" value="PAS"/>
    <property type="match status" value="2"/>
</dbReference>
<dbReference type="InterPro" id="IPR011006">
    <property type="entry name" value="CheY-like_superfamily"/>
</dbReference>
<dbReference type="Pfam" id="PF13426">
    <property type="entry name" value="PAS_9"/>
    <property type="match status" value="1"/>
</dbReference>
<name>A0A4Y9S4C9_9BURK</name>
<feature type="domain" description="Histidine kinase" evidence="11">
    <location>
        <begin position="670"/>
        <end position="891"/>
    </location>
</feature>
<feature type="coiled-coil region" evidence="10">
    <location>
        <begin position="615"/>
        <end position="656"/>
    </location>
</feature>
<evidence type="ECO:0000259" key="12">
    <source>
        <dbReference type="PROSITE" id="PS50110"/>
    </source>
</evidence>
<keyword evidence="5" id="KW-0902">Two-component regulatory system</keyword>
<dbReference type="SUPFAM" id="SSF52172">
    <property type="entry name" value="CheY-like"/>
    <property type="match status" value="2"/>
</dbReference>
<feature type="non-terminal residue" evidence="14">
    <location>
        <position position="1221"/>
    </location>
</feature>
<keyword evidence="4" id="KW-0732">Signal</keyword>
<keyword evidence="15" id="KW-1185">Reference proteome</keyword>
<dbReference type="PANTHER" id="PTHR45339:SF5">
    <property type="entry name" value="HISTIDINE KINASE"/>
    <property type="match status" value="1"/>
</dbReference>
<evidence type="ECO:0000256" key="8">
    <source>
        <dbReference type="ARBA" id="ARBA00070152"/>
    </source>
</evidence>
<evidence type="ECO:0000313" key="15">
    <source>
        <dbReference type="Proteomes" id="UP000298438"/>
    </source>
</evidence>
<feature type="domain" description="PAC" evidence="13">
    <location>
        <begin position="574"/>
        <end position="624"/>
    </location>
</feature>
<dbReference type="PROSITE" id="PS50113">
    <property type="entry name" value="PAC"/>
    <property type="match status" value="1"/>
</dbReference>
<evidence type="ECO:0000256" key="4">
    <source>
        <dbReference type="ARBA" id="ARBA00022729"/>
    </source>
</evidence>
<dbReference type="SMART" id="SM00388">
    <property type="entry name" value="HisKA"/>
    <property type="match status" value="1"/>
</dbReference>
<keyword evidence="10" id="KW-0175">Coiled coil</keyword>
<dbReference type="PANTHER" id="PTHR45339">
    <property type="entry name" value="HYBRID SIGNAL TRANSDUCTION HISTIDINE KINASE J"/>
    <property type="match status" value="1"/>
</dbReference>
<dbReference type="NCBIfam" id="TIGR00229">
    <property type="entry name" value="sensory_box"/>
    <property type="match status" value="2"/>
</dbReference>
<sequence>MLHPSHKRLPSIRSKTAKLVLACLVPAVLGFGALTYEVFLLRRTELQAAALRAVYTLDQAVDAHLTLAHATLRSLATAPGLAGMPPRPDAIMAHARASLAADGALAAVLLVGADGHTLADTRGAASGALPPEVLAAAAARGGPAELPLLRDTRGQPWIGVALPLQDAAGTLLVGLIDMPRVATLTDRQLLEPGWSMAIIDSRAKVIDRRPGHAHWTGTLARDEIVRDAQRADSGTVAVLSLDRTPVYSTWRRVARHPDWIVLTSYPRATVRELLAGSLRGLTITIAIALGAGLLLAWRLGGRIARSVHALTGPARALGTGAPVAVPPMHVRETAEVAQLLASVDAELLGYRTNLEQLVTTRTEELARSTAYLAAVFAHAPFGLCVLDVDLRFVMVNDYLAVLSGIAPADHVGRSHADVFGPAGQQYEEFFRQVLLTREPLLDVELNVTLPALPDSARHLKASYYPVLANGRVEGVAAMIRDVTAERLQAQRIRDQEEQFRALYERSGDAHMLVTLSAGFVGGNQAAAGIYGFATVDELLATSPAALSPPWQPDGQRSEDAIALHLKQALDEDTARFEWRHRRVDGTEFDADVRLTSVNIGGSGVMLSTVRDITERKEAEAALRAASFQLEQSESMLRMSEARLQHLNEQLMIALDQAHAASDAKSRFVANMSHEIRTPMNAVMGLARLLEEAPLEPRERAYAGKIRRATQSLLGILQDILDFSRIDAGELRLEQVRFILCDVLDTVSTMLAGPAWEKGIEPVFDVAPDVPLELVGDPLRLQQILLNLFSNGIKFTEHGEVVLAVRLLGRDADSVDLEFAVRDTGIGIAPDRHEAMFEAFSQGDTSSSRKYGGAGLGLPISRRLARLMGGELTLSSELERGSEFRLRVRLGRPTDAASLALPGHVRATGLRVLIADDNPHAARGLADVCRYFGWQADIVAGGRAALERLRTGPAPDLAFIDSAMPDLDGLSLVAWALQDGIPLPPLAMLVPEHERDRLLELADGLPIRTTVAKPTTREEVVRAIIALRGGPPAPAALRISTPLTGKLGGRRVLLVEDNEINQEVATFILQHAGAAVEVAANGRIAVALLQDDPQRYDVVLMDIQMPVMNGYEAARAIRTMGLAELPLVAMTANVLDSDIDEARAAGMEHMVAKPIDVDELVATIVQVTATHAPRMGPDPATPVGAPPFPVALPGIDCAAALARFHGNAAAFAALLRRFEASS</sequence>